<dbReference type="PANTHER" id="PTHR23513:SF6">
    <property type="entry name" value="MAJOR FACILITATOR SUPERFAMILY ASSOCIATED DOMAIN-CONTAINING PROTEIN"/>
    <property type="match status" value="1"/>
</dbReference>
<feature type="compositionally biased region" description="Basic residues" evidence="7">
    <location>
        <begin position="446"/>
        <end position="459"/>
    </location>
</feature>
<evidence type="ECO:0000256" key="5">
    <source>
        <dbReference type="ARBA" id="ARBA00022989"/>
    </source>
</evidence>
<feature type="transmembrane region" description="Helical" evidence="8">
    <location>
        <begin position="43"/>
        <end position="64"/>
    </location>
</feature>
<dbReference type="InterPro" id="IPR010290">
    <property type="entry name" value="TM_effector"/>
</dbReference>
<keyword evidence="3" id="KW-1003">Cell membrane</keyword>
<dbReference type="GO" id="GO:0022857">
    <property type="term" value="F:transmembrane transporter activity"/>
    <property type="evidence" value="ECO:0007669"/>
    <property type="project" value="InterPro"/>
</dbReference>
<keyword evidence="5 8" id="KW-1133">Transmembrane helix</keyword>
<feature type="domain" description="Major facilitator superfamily (MFS) profile" evidence="9">
    <location>
        <begin position="8"/>
        <end position="405"/>
    </location>
</feature>
<dbReference type="GO" id="GO:0005886">
    <property type="term" value="C:plasma membrane"/>
    <property type="evidence" value="ECO:0007669"/>
    <property type="project" value="UniProtKB-SubCell"/>
</dbReference>
<reference evidence="10 11" key="1">
    <citation type="submission" date="2018-11" db="EMBL/GenBank/DDBJ databases">
        <title>Sequencing the genomes of 1000 actinobacteria strains.</title>
        <authorList>
            <person name="Klenk H.-P."/>
        </authorList>
    </citation>
    <scope>NUCLEOTIDE SEQUENCE [LARGE SCALE GENOMIC DNA]</scope>
    <source>
        <strain evidence="10 11">DSM 44781</strain>
    </source>
</reference>
<feature type="transmembrane region" description="Helical" evidence="8">
    <location>
        <begin position="383"/>
        <end position="401"/>
    </location>
</feature>
<feature type="transmembrane region" description="Helical" evidence="8">
    <location>
        <begin position="318"/>
        <end position="336"/>
    </location>
</feature>
<organism evidence="10 11">
    <name type="scientific">Kitasatospora cineracea</name>
    <dbReference type="NCBI Taxonomy" id="88074"/>
    <lineage>
        <taxon>Bacteria</taxon>
        <taxon>Bacillati</taxon>
        <taxon>Actinomycetota</taxon>
        <taxon>Actinomycetes</taxon>
        <taxon>Kitasatosporales</taxon>
        <taxon>Streptomycetaceae</taxon>
        <taxon>Kitasatospora</taxon>
    </lineage>
</organism>
<comment type="caution">
    <text evidence="10">The sequence shown here is derived from an EMBL/GenBank/DDBJ whole genome shotgun (WGS) entry which is preliminary data.</text>
</comment>
<feature type="compositionally biased region" description="Basic and acidic residues" evidence="7">
    <location>
        <begin position="421"/>
        <end position="445"/>
    </location>
</feature>
<dbReference type="RefSeq" id="WP_123820528.1">
    <property type="nucleotide sequence ID" value="NZ_RKQG01000002.1"/>
</dbReference>
<evidence type="ECO:0000313" key="10">
    <source>
        <dbReference type="EMBL" id="RPE28779.1"/>
    </source>
</evidence>
<evidence type="ECO:0000256" key="1">
    <source>
        <dbReference type="ARBA" id="ARBA00004651"/>
    </source>
</evidence>
<feature type="transmembrane region" description="Helical" evidence="8">
    <location>
        <begin position="357"/>
        <end position="377"/>
    </location>
</feature>
<evidence type="ECO:0000256" key="8">
    <source>
        <dbReference type="SAM" id="Phobius"/>
    </source>
</evidence>
<accession>A0A3N4RBP0</accession>
<name>A0A3N4RBP0_9ACTN</name>
<keyword evidence="2" id="KW-0813">Transport</keyword>
<keyword evidence="11" id="KW-1185">Reference proteome</keyword>
<keyword evidence="4 8" id="KW-0812">Transmembrane</keyword>
<dbReference type="Gene3D" id="1.20.1250.20">
    <property type="entry name" value="MFS general substrate transporter like domains"/>
    <property type="match status" value="1"/>
</dbReference>
<feature type="transmembrane region" description="Helical" evidence="8">
    <location>
        <begin position="12"/>
        <end position="37"/>
    </location>
</feature>
<feature type="transmembrane region" description="Helical" evidence="8">
    <location>
        <begin position="264"/>
        <end position="282"/>
    </location>
</feature>
<feature type="transmembrane region" description="Helical" evidence="8">
    <location>
        <begin position="156"/>
        <end position="177"/>
    </location>
</feature>
<feature type="transmembrane region" description="Helical" evidence="8">
    <location>
        <begin position="294"/>
        <end position="312"/>
    </location>
</feature>
<dbReference type="PROSITE" id="PS50850">
    <property type="entry name" value="MFS"/>
    <property type="match status" value="1"/>
</dbReference>
<feature type="region of interest" description="Disordered" evidence="7">
    <location>
        <begin position="189"/>
        <end position="210"/>
    </location>
</feature>
<gene>
    <name evidence="10" type="ORF">EDD38_5923</name>
</gene>
<dbReference type="InterPro" id="IPR036259">
    <property type="entry name" value="MFS_trans_sf"/>
</dbReference>
<comment type="subcellular location">
    <subcellularLocation>
        <location evidence="1">Cell membrane</location>
        <topology evidence="1">Multi-pass membrane protein</topology>
    </subcellularLocation>
</comment>
<dbReference type="AlphaFoldDB" id="A0A3N4RBP0"/>
<protein>
    <submittedName>
        <fullName evidence="10">MFS family arabinose efflux permease</fullName>
    </submittedName>
</protein>
<dbReference type="PROSITE" id="PS00216">
    <property type="entry name" value="SUGAR_TRANSPORT_1"/>
    <property type="match status" value="1"/>
</dbReference>
<dbReference type="InterPro" id="IPR005829">
    <property type="entry name" value="Sugar_transporter_CS"/>
</dbReference>
<dbReference type="CDD" id="cd06173">
    <property type="entry name" value="MFS_MefA_like"/>
    <property type="match status" value="1"/>
</dbReference>
<keyword evidence="6 8" id="KW-0472">Membrane</keyword>
<feature type="region of interest" description="Disordered" evidence="7">
    <location>
        <begin position="404"/>
        <end position="459"/>
    </location>
</feature>
<evidence type="ECO:0000256" key="6">
    <source>
        <dbReference type="ARBA" id="ARBA00023136"/>
    </source>
</evidence>
<dbReference type="Proteomes" id="UP000266906">
    <property type="component" value="Unassembled WGS sequence"/>
</dbReference>
<evidence type="ECO:0000256" key="7">
    <source>
        <dbReference type="SAM" id="MobiDB-lite"/>
    </source>
</evidence>
<dbReference type="EMBL" id="RKQG01000002">
    <property type="protein sequence ID" value="RPE28779.1"/>
    <property type="molecule type" value="Genomic_DNA"/>
</dbReference>
<feature type="transmembrane region" description="Helical" evidence="8">
    <location>
        <begin position="84"/>
        <end position="110"/>
    </location>
</feature>
<evidence type="ECO:0000259" key="9">
    <source>
        <dbReference type="PROSITE" id="PS50850"/>
    </source>
</evidence>
<dbReference type="Pfam" id="PF05977">
    <property type="entry name" value="MFS_3"/>
    <property type="match status" value="1"/>
</dbReference>
<feature type="transmembrane region" description="Helical" evidence="8">
    <location>
        <begin position="229"/>
        <end position="252"/>
    </location>
</feature>
<evidence type="ECO:0000256" key="2">
    <source>
        <dbReference type="ARBA" id="ARBA00022448"/>
    </source>
</evidence>
<dbReference type="InterPro" id="IPR020846">
    <property type="entry name" value="MFS_dom"/>
</dbReference>
<evidence type="ECO:0000256" key="4">
    <source>
        <dbReference type="ARBA" id="ARBA00022692"/>
    </source>
</evidence>
<dbReference type="PANTHER" id="PTHR23513">
    <property type="entry name" value="INTEGRAL MEMBRANE EFFLUX PROTEIN-RELATED"/>
    <property type="match status" value="1"/>
</dbReference>
<evidence type="ECO:0000256" key="3">
    <source>
        <dbReference type="ARBA" id="ARBA00022475"/>
    </source>
</evidence>
<evidence type="ECO:0000313" key="11">
    <source>
        <dbReference type="Proteomes" id="UP000266906"/>
    </source>
</evidence>
<dbReference type="SUPFAM" id="SSF103473">
    <property type="entry name" value="MFS general substrate transporter"/>
    <property type="match status" value="1"/>
</dbReference>
<proteinExistence type="predicted"/>
<sequence>MGDRRNRPLRVLLGASVLANTGDGVLRTGLLLVVAHLTGSVNASLLVMAVSTVPWLLFGIPAGLLADRAGRKGLMVAADGARALLILGIGAAAWAGALSLPLLLALAFLVGTAETVFNTSSETVLPTVVPAAELARANGQLATTVRVTGQFVAPALAGWLTALAAPVTFLAAGAGYLGSMLRLTALPPGTGRVPGPERAERGGAEGGGAGRSGVWDGPVFLLRNRVVRVITLAGVLTTLANTSFLALFVVYATSGPLHLGDAGYGVLLSSVGVGTAIGSLTAHRAERRFGSAPVLCATRLGWGLVFTAPVFLHGPALFAAMTVGSGLGGMWGVLTVTIRQRLTPPRIRGAVGGAYRAAIMSAMPAGAAVGLLLQRLLGTPGTFLLFGAGMVVLAVPVWRAVTAEQPGAEQPGTDRPGAEQPRVERPGPEGPERPEVERPEVERAGRHPRTRRRAARSGQ</sequence>